<sequence length="130" mass="14452">MIGKALAQIRRFPLQRLARQRDIAQYADDRPEGLDLGKAQDIGRAVLAAPLLVELMLLFVIGEQDRQLRRPLDLGLGMFERLQNSAFGQRIEILRPAFIIADNGNIDRRIGQRLSPSEALSASFLAVSAS</sequence>
<reference evidence="1" key="2">
    <citation type="submission" date="2023-01" db="EMBL/GenBank/DDBJ databases">
        <title>Draft genome sequence of Devosia yakushimensis strain NBRC 103855.</title>
        <authorList>
            <person name="Sun Q."/>
            <person name="Mori K."/>
        </authorList>
    </citation>
    <scope>NUCLEOTIDE SEQUENCE</scope>
    <source>
        <strain evidence="1">NBRC 103855</strain>
    </source>
</reference>
<comment type="caution">
    <text evidence="1">The sequence shown here is derived from an EMBL/GenBank/DDBJ whole genome shotgun (WGS) entry which is preliminary data.</text>
</comment>
<proteinExistence type="predicted"/>
<evidence type="ECO:0000313" key="1">
    <source>
        <dbReference type="EMBL" id="GLQ12314.1"/>
    </source>
</evidence>
<dbReference type="EMBL" id="BSNG01000004">
    <property type="protein sequence ID" value="GLQ12314.1"/>
    <property type="molecule type" value="Genomic_DNA"/>
</dbReference>
<reference evidence="1" key="1">
    <citation type="journal article" date="2014" name="Int. J. Syst. Evol. Microbiol.">
        <title>Complete genome of a new Firmicutes species belonging to the dominant human colonic microbiota ('Ruminococcus bicirculans') reveals two chromosomes and a selective capacity to utilize plant glucans.</title>
        <authorList>
            <consortium name="NISC Comparative Sequencing Program"/>
            <person name="Wegmann U."/>
            <person name="Louis P."/>
            <person name="Goesmann A."/>
            <person name="Henrissat B."/>
            <person name="Duncan S.H."/>
            <person name="Flint H.J."/>
        </authorList>
    </citation>
    <scope>NUCLEOTIDE SEQUENCE</scope>
    <source>
        <strain evidence="1">NBRC 103855</strain>
    </source>
</reference>
<name>A0ABQ5UKZ8_9HYPH</name>
<dbReference type="Proteomes" id="UP001161406">
    <property type="component" value="Unassembled WGS sequence"/>
</dbReference>
<evidence type="ECO:0000313" key="2">
    <source>
        <dbReference type="Proteomes" id="UP001161406"/>
    </source>
</evidence>
<accession>A0ABQ5UKZ8</accession>
<organism evidence="1 2">
    <name type="scientific">Devosia yakushimensis</name>
    <dbReference type="NCBI Taxonomy" id="470028"/>
    <lineage>
        <taxon>Bacteria</taxon>
        <taxon>Pseudomonadati</taxon>
        <taxon>Pseudomonadota</taxon>
        <taxon>Alphaproteobacteria</taxon>
        <taxon>Hyphomicrobiales</taxon>
        <taxon>Devosiaceae</taxon>
        <taxon>Devosia</taxon>
    </lineage>
</organism>
<keyword evidence="2" id="KW-1185">Reference proteome</keyword>
<gene>
    <name evidence="1" type="ORF">GCM10007913_42470</name>
</gene>
<protein>
    <submittedName>
        <fullName evidence="1">Uncharacterized protein</fullName>
    </submittedName>
</protein>